<name>A0A0L8LUC6_9ACTN</name>
<gene>
    <name evidence="2" type="ORF">ADK37_06785</name>
</gene>
<organism evidence="2 3">
    <name type="scientific">Streptomyces resistomycificus</name>
    <dbReference type="NCBI Taxonomy" id="67356"/>
    <lineage>
        <taxon>Bacteria</taxon>
        <taxon>Bacillati</taxon>
        <taxon>Actinomycetota</taxon>
        <taxon>Actinomycetes</taxon>
        <taxon>Kitasatosporales</taxon>
        <taxon>Streptomycetaceae</taxon>
        <taxon>Streptomyces</taxon>
        <taxon>Streptomyces aurantiacus group</taxon>
    </lineage>
</organism>
<dbReference type="Proteomes" id="UP000037251">
    <property type="component" value="Unassembled WGS sequence"/>
</dbReference>
<sequence>MTGASWGDGKFGQIGAIGDLAEARRPRDAHRTALVPARPDRYAVAREIRLSRRGGRPQDLAMLKTDAPLPPTATAARPVRVQQQPGRPWRPALSRS</sequence>
<comment type="caution">
    <text evidence="2">The sequence shown here is derived from an EMBL/GenBank/DDBJ whole genome shotgun (WGS) entry which is preliminary data.</text>
</comment>
<dbReference type="EMBL" id="LGUS01000036">
    <property type="protein sequence ID" value="KOG41793.1"/>
    <property type="molecule type" value="Genomic_DNA"/>
</dbReference>
<proteinExistence type="predicted"/>
<evidence type="ECO:0000313" key="3">
    <source>
        <dbReference type="Proteomes" id="UP000037251"/>
    </source>
</evidence>
<dbReference type="STRING" id="67356.AQJ84_21610"/>
<reference evidence="3" key="1">
    <citation type="submission" date="2015-07" db="EMBL/GenBank/DDBJ databases">
        <authorList>
            <person name="Ju K.-S."/>
            <person name="Doroghazi J.R."/>
            <person name="Metcalf W.W."/>
        </authorList>
    </citation>
    <scope>NUCLEOTIDE SEQUENCE [LARGE SCALE GENOMIC DNA]</scope>
    <source>
        <strain evidence="3">NRRL 2290</strain>
    </source>
</reference>
<dbReference type="AlphaFoldDB" id="A0A0L8LUC6"/>
<dbReference type="PATRIC" id="fig|67356.5.peg.1487"/>
<dbReference type="RefSeq" id="WP_030043900.1">
    <property type="nucleotide sequence ID" value="NZ_KL575637.1"/>
</dbReference>
<keyword evidence="3" id="KW-1185">Reference proteome</keyword>
<feature type="region of interest" description="Disordered" evidence="1">
    <location>
        <begin position="53"/>
        <end position="96"/>
    </location>
</feature>
<protein>
    <submittedName>
        <fullName evidence="2">Uncharacterized protein</fullName>
    </submittedName>
</protein>
<evidence type="ECO:0000256" key="1">
    <source>
        <dbReference type="SAM" id="MobiDB-lite"/>
    </source>
</evidence>
<evidence type="ECO:0000313" key="2">
    <source>
        <dbReference type="EMBL" id="KOG41793.1"/>
    </source>
</evidence>
<feature type="compositionally biased region" description="Low complexity" evidence="1">
    <location>
        <begin position="72"/>
        <end position="81"/>
    </location>
</feature>
<accession>A0A0L8LUC6</accession>